<dbReference type="EMBL" id="VWPX01013563">
    <property type="protein sequence ID" value="NWI17023.1"/>
    <property type="molecule type" value="Genomic_DNA"/>
</dbReference>
<protein>
    <submittedName>
        <fullName evidence="1">NXRD1 protein</fullName>
    </submittedName>
</protein>
<keyword evidence="2" id="KW-1185">Reference proteome</keyword>
<dbReference type="OrthoDB" id="195672at2759"/>
<name>A0A7K4KKW6_9AVES</name>
<accession>A0A7K4KKW6</accession>
<reference evidence="1 2" key="1">
    <citation type="submission" date="2019-09" db="EMBL/GenBank/DDBJ databases">
        <title>Bird 10,000 Genomes (B10K) Project - Family phase.</title>
        <authorList>
            <person name="Zhang G."/>
        </authorList>
    </citation>
    <scope>NUCLEOTIDE SEQUENCE [LARGE SCALE GENOMIC DNA]</scope>
    <source>
        <strain evidence="1">B10K-MSB-42743</strain>
        <tissue evidence="1">Heart</tissue>
    </source>
</reference>
<evidence type="ECO:0000313" key="2">
    <source>
        <dbReference type="Proteomes" id="UP000545332"/>
    </source>
</evidence>
<dbReference type="Proteomes" id="UP000545332">
    <property type="component" value="Unassembled WGS sequence"/>
</dbReference>
<evidence type="ECO:0000313" key="1">
    <source>
        <dbReference type="EMBL" id="NWI17023.1"/>
    </source>
</evidence>
<feature type="non-terminal residue" evidence="1">
    <location>
        <position position="162"/>
    </location>
</feature>
<sequence>LVAGFYAALNSSMWQRLPHEKALKLLNDLCFPEHCPICAEEKTSCPRFVCESFVSKTFASSMAQEETFPWFDLTAAQLRESPFSQLLEGSEAVRSHLAHLYQGTFGDWPTEHRGLTSTDTSLTSAAVEPGVMVDHTTLFSTTASEISSKKLEETTDNGSKSS</sequence>
<dbReference type="AlphaFoldDB" id="A0A7K4KKW6"/>
<organism evidence="1 2">
    <name type="scientific">Crypturellus soui</name>
    <dbReference type="NCBI Taxonomy" id="458187"/>
    <lineage>
        <taxon>Eukaryota</taxon>
        <taxon>Metazoa</taxon>
        <taxon>Chordata</taxon>
        <taxon>Craniata</taxon>
        <taxon>Vertebrata</taxon>
        <taxon>Euteleostomi</taxon>
        <taxon>Archelosauria</taxon>
        <taxon>Archosauria</taxon>
        <taxon>Dinosauria</taxon>
        <taxon>Saurischia</taxon>
        <taxon>Theropoda</taxon>
        <taxon>Coelurosauria</taxon>
        <taxon>Aves</taxon>
        <taxon>Palaeognathae</taxon>
        <taxon>Tinamiformes</taxon>
        <taxon>Tinamidae</taxon>
        <taxon>Crypturellus</taxon>
    </lineage>
</organism>
<proteinExistence type="predicted"/>
<feature type="non-terminal residue" evidence="1">
    <location>
        <position position="1"/>
    </location>
</feature>
<comment type="caution">
    <text evidence="1">The sequence shown here is derived from an EMBL/GenBank/DDBJ whole genome shotgun (WGS) entry which is preliminary data.</text>
</comment>
<gene>
    <name evidence="1" type="primary">Noxred1</name>
    <name evidence="1" type="ORF">CRYSOU_R07878</name>
</gene>